<dbReference type="SUPFAM" id="SSF81321">
    <property type="entry name" value="Family A G protein-coupled receptor-like"/>
    <property type="match status" value="1"/>
</dbReference>
<evidence type="ECO:0000256" key="6">
    <source>
        <dbReference type="SAM" id="Phobius"/>
    </source>
</evidence>
<dbReference type="PROSITE" id="PS50262">
    <property type="entry name" value="G_PROTEIN_RECEP_F1_2"/>
    <property type="match status" value="1"/>
</dbReference>
<dbReference type="InParanoid" id="T1FCS5"/>
<dbReference type="GeneID" id="20206624"/>
<organism evidence="9 10">
    <name type="scientific">Helobdella robusta</name>
    <name type="common">Californian leech</name>
    <dbReference type="NCBI Taxonomy" id="6412"/>
    <lineage>
        <taxon>Eukaryota</taxon>
        <taxon>Metazoa</taxon>
        <taxon>Spiralia</taxon>
        <taxon>Lophotrochozoa</taxon>
        <taxon>Annelida</taxon>
        <taxon>Clitellata</taxon>
        <taxon>Hirudinea</taxon>
        <taxon>Rhynchobdellida</taxon>
        <taxon>Glossiphoniidae</taxon>
        <taxon>Helobdella</taxon>
    </lineage>
</organism>
<feature type="compositionally biased region" description="Basic and acidic residues" evidence="5">
    <location>
        <begin position="295"/>
        <end position="309"/>
    </location>
</feature>
<feature type="region of interest" description="Disordered" evidence="5">
    <location>
        <begin position="271"/>
        <end position="323"/>
    </location>
</feature>
<comment type="subcellular location">
    <subcellularLocation>
        <location evidence="1">Membrane</location>
    </subcellularLocation>
</comment>
<feature type="transmembrane region" description="Helical" evidence="6">
    <location>
        <begin position="557"/>
        <end position="574"/>
    </location>
</feature>
<dbReference type="PANTHER" id="PTHR46641">
    <property type="entry name" value="FMRFAMIDE RECEPTOR-RELATED"/>
    <property type="match status" value="1"/>
</dbReference>
<evidence type="ECO:0000256" key="1">
    <source>
        <dbReference type="ARBA" id="ARBA00004370"/>
    </source>
</evidence>
<feature type="transmembrane region" description="Helical" evidence="6">
    <location>
        <begin position="76"/>
        <end position="96"/>
    </location>
</feature>
<feature type="transmembrane region" description="Helical" evidence="6">
    <location>
        <begin position="108"/>
        <end position="130"/>
    </location>
</feature>
<evidence type="ECO:0000256" key="5">
    <source>
        <dbReference type="SAM" id="MobiDB-lite"/>
    </source>
</evidence>
<dbReference type="EMBL" id="KB097379">
    <property type="protein sequence ID" value="ESN97339.1"/>
    <property type="molecule type" value="Genomic_DNA"/>
</dbReference>
<dbReference type="FunCoup" id="T1FCS5">
    <property type="interactions" value="20"/>
</dbReference>
<keyword evidence="4 6" id="KW-0472">Membrane</keyword>
<dbReference type="InterPro" id="IPR052954">
    <property type="entry name" value="GPCR-Ligand_Int"/>
</dbReference>
<dbReference type="GO" id="GO:0007218">
    <property type="term" value="P:neuropeptide signaling pathway"/>
    <property type="evidence" value="ECO:0000318"/>
    <property type="project" value="GO_Central"/>
</dbReference>
<dbReference type="InterPro" id="IPR000276">
    <property type="entry name" value="GPCR_Rhodpsn"/>
</dbReference>
<dbReference type="OMA" id="LACNDVI"/>
<keyword evidence="3 6" id="KW-1133">Transmembrane helix</keyword>
<dbReference type="KEGG" id="hro:HELRODRAFT_178125"/>
<dbReference type="PANTHER" id="PTHR46641:SF2">
    <property type="entry name" value="FMRFAMIDE RECEPTOR"/>
    <property type="match status" value="1"/>
</dbReference>
<dbReference type="EMBL" id="AMQM01006308">
    <property type="status" value="NOT_ANNOTATED_CDS"/>
    <property type="molecule type" value="Genomic_DNA"/>
</dbReference>
<reference evidence="10" key="1">
    <citation type="submission" date="2012-12" db="EMBL/GenBank/DDBJ databases">
        <authorList>
            <person name="Hellsten U."/>
            <person name="Grimwood J."/>
            <person name="Chapman J.A."/>
            <person name="Shapiro H."/>
            <person name="Aerts A."/>
            <person name="Otillar R.P."/>
            <person name="Terry A.Y."/>
            <person name="Boore J.L."/>
            <person name="Simakov O."/>
            <person name="Marletaz F."/>
            <person name="Cho S.-J."/>
            <person name="Edsinger-Gonzales E."/>
            <person name="Havlak P."/>
            <person name="Kuo D.-H."/>
            <person name="Larsson T."/>
            <person name="Lv J."/>
            <person name="Arendt D."/>
            <person name="Savage R."/>
            <person name="Osoegawa K."/>
            <person name="de Jong P."/>
            <person name="Lindberg D.R."/>
            <person name="Seaver E.C."/>
            <person name="Weisblat D.A."/>
            <person name="Putnam N.H."/>
            <person name="Grigoriev I.V."/>
            <person name="Rokhsar D.S."/>
        </authorList>
    </citation>
    <scope>NUCLEOTIDE SEQUENCE</scope>
</reference>
<dbReference type="OrthoDB" id="6281784at2759"/>
<evidence type="ECO:0000259" key="7">
    <source>
        <dbReference type="PROSITE" id="PS50262"/>
    </source>
</evidence>
<sequence length="642" mass="73150">MANDTPPTYTDDYFLQTETSPDRECRFFLLVVYVFIFGGLTFIGLIGNLISFYVLRMDKKSHVACFLLQSLAMNDTLFLLLTSYAQVFTSLVYYFGREDHAMMSYNRVFVFPFVHATQMATVWITVLISFNRYIAICWPFHEARWNTNRNVKIQITVMAILVMIYCLPKFFESEIVYQRENVTLIEDYLRSNQTLNASVSVVETFVVTTEFSAMKKNTFWYGTIYETLLYCLFVYLGPLLLLIFFKSQLIKELIKSNKRLKQLKISKKRKCKQAGAKNQKKEKHADTSKTLLTSCRDREEDSCPTDKNEQINPTTTNGSNDKWKHNVPQAHFNNLNMNLPAGDRSSDDLNGISICASTFVSVSNEEKKIDLTPVKENKPITSLPIKPIASFEMNNTSKHKKCVTVDDGPNECASNLIANIPTTDVLTQFRDEKISFSSSTPNLPLEKNDVKTSFDSKSTSQHFTPENLNSDSPFCSSQPADKHTTSERASPQTAEPTTSTTTPQTTSTTLQTTTNTPQITTAAAATSDNKVKRSQTYAPPPGQNFEMNDGDQNITKVMVGIVVVFILCQTPGYINSILNYCNPDYKCGNAYFYYYHLSNLAISTNSVVNFIIYCVFRKQFREKCVRIFCARNYRYKQIRFAN</sequence>
<feature type="transmembrane region" description="Helical" evidence="6">
    <location>
        <begin position="594"/>
        <end position="616"/>
    </location>
</feature>
<feature type="compositionally biased region" description="Polar residues" evidence="5">
    <location>
        <begin position="310"/>
        <end position="320"/>
    </location>
</feature>
<dbReference type="EnsemblMetazoa" id="HelroT178125">
    <property type="protein sequence ID" value="HelroP178125"/>
    <property type="gene ID" value="HelroG178125"/>
</dbReference>
<evidence type="ECO:0000256" key="4">
    <source>
        <dbReference type="ARBA" id="ARBA00023136"/>
    </source>
</evidence>
<evidence type="ECO:0000313" key="10">
    <source>
        <dbReference type="Proteomes" id="UP000015101"/>
    </source>
</evidence>
<evidence type="ECO:0000256" key="2">
    <source>
        <dbReference type="ARBA" id="ARBA00022692"/>
    </source>
</evidence>
<dbReference type="Pfam" id="PF00001">
    <property type="entry name" value="7tm_1"/>
    <property type="match status" value="1"/>
</dbReference>
<feature type="domain" description="G-protein coupled receptors family 1 profile" evidence="7">
    <location>
        <begin position="47"/>
        <end position="613"/>
    </location>
</feature>
<feature type="region of interest" description="Disordered" evidence="5">
    <location>
        <begin position="436"/>
        <end position="547"/>
    </location>
</feature>
<feature type="compositionally biased region" description="Polar residues" evidence="5">
    <location>
        <begin position="455"/>
        <end position="479"/>
    </location>
</feature>
<dbReference type="PRINTS" id="PR00237">
    <property type="entry name" value="GPCRRHODOPSN"/>
</dbReference>
<dbReference type="FunFam" id="1.20.1070.10:FF:000759">
    <property type="entry name" value="Predicted protein"/>
    <property type="match status" value="1"/>
</dbReference>
<dbReference type="RefSeq" id="XP_009024515.1">
    <property type="nucleotide sequence ID" value="XM_009026267.1"/>
</dbReference>
<feature type="compositionally biased region" description="Basic residues" evidence="5">
    <location>
        <begin position="271"/>
        <end position="282"/>
    </location>
</feature>
<evidence type="ECO:0000256" key="3">
    <source>
        <dbReference type="ARBA" id="ARBA00022989"/>
    </source>
</evidence>
<dbReference type="AlphaFoldDB" id="T1FCS5"/>
<reference evidence="8 10" key="2">
    <citation type="journal article" date="2013" name="Nature">
        <title>Insights into bilaterian evolution from three spiralian genomes.</title>
        <authorList>
            <person name="Simakov O."/>
            <person name="Marletaz F."/>
            <person name="Cho S.J."/>
            <person name="Edsinger-Gonzales E."/>
            <person name="Havlak P."/>
            <person name="Hellsten U."/>
            <person name="Kuo D.H."/>
            <person name="Larsson T."/>
            <person name="Lv J."/>
            <person name="Arendt D."/>
            <person name="Savage R."/>
            <person name="Osoegawa K."/>
            <person name="de Jong P."/>
            <person name="Grimwood J."/>
            <person name="Chapman J.A."/>
            <person name="Shapiro H."/>
            <person name="Aerts A."/>
            <person name="Otillar R.P."/>
            <person name="Terry A.Y."/>
            <person name="Boore J.L."/>
            <person name="Grigoriev I.V."/>
            <person name="Lindberg D.R."/>
            <person name="Seaver E.C."/>
            <person name="Weisblat D.A."/>
            <person name="Putnam N.H."/>
            <person name="Rokhsar D.S."/>
        </authorList>
    </citation>
    <scope>NUCLEOTIDE SEQUENCE</scope>
</reference>
<dbReference type="InterPro" id="IPR017452">
    <property type="entry name" value="GPCR_Rhodpsn_7TM"/>
</dbReference>
<feature type="transmembrane region" description="Helical" evidence="6">
    <location>
        <begin position="27"/>
        <end position="55"/>
    </location>
</feature>
<feature type="compositionally biased region" description="Low complexity" evidence="5">
    <location>
        <begin position="489"/>
        <end position="527"/>
    </location>
</feature>
<protein>
    <recommendedName>
        <fullName evidence="7">G-protein coupled receptors family 1 profile domain-containing protein</fullName>
    </recommendedName>
</protein>
<dbReference type="GO" id="GO:0005886">
    <property type="term" value="C:plasma membrane"/>
    <property type="evidence" value="ECO:0000318"/>
    <property type="project" value="GO_Central"/>
</dbReference>
<dbReference type="CTD" id="20206624"/>
<reference evidence="9" key="3">
    <citation type="submission" date="2015-06" db="UniProtKB">
        <authorList>
            <consortium name="EnsemblMetazoa"/>
        </authorList>
    </citation>
    <scope>IDENTIFICATION</scope>
</reference>
<feature type="transmembrane region" description="Helical" evidence="6">
    <location>
        <begin position="227"/>
        <end position="245"/>
    </location>
</feature>
<keyword evidence="2 6" id="KW-0812">Transmembrane</keyword>
<dbReference type="GO" id="GO:0008528">
    <property type="term" value="F:G protein-coupled peptide receptor activity"/>
    <property type="evidence" value="ECO:0000318"/>
    <property type="project" value="GO_Central"/>
</dbReference>
<evidence type="ECO:0000313" key="9">
    <source>
        <dbReference type="EnsemblMetazoa" id="HelroP178125"/>
    </source>
</evidence>
<evidence type="ECO:0000313" key="8">
    <source>
        <dbReference type="EMBL" id="ESN97339.1"/>
    </source>
</evidence>
<name>T1FCS5_HELRO</name>
<dbReference type="Gene3D" id="1.20.1070.10">
    <property type="entry name" value="Rhodopsin 7-helix transmembrane proteins"/>
    <property type="match status" value="2"/>
</dbReference>
<dbReference type="Proteomes" id="UP000015101">
    <property type="component" value="Unassembled WGS sequence"/>
</dbReference>
<accession>T1FCS5</accession>
<proteinExistence type="predicted"/>
<keyword evidence="10" id="KW-1185">Reference proteome</keyword>
<feature type="transmembrane region" description="Helical" evidence="6">
    <location>
        <begin position="151"/>
        <end position="171"/>
    </location>
</feature>
<dbReference type="HOGENOM" id="CLU_426599_0_0_1"/>
<dbReference type="CDD" id="cd14978">
    <property type="entry name" value="7tmA_FMRFamide_R-like"/>
    <property type="match status" value="1"/>
</dbReference>
<gene>
    <name evidence="9" type="primary">20206624</name>
    <name evidence="8" type="ORF">HELRODRAFT_178125</name>
</gene>